<dbReference type="CDD" id="cd00167">
    <property type="entry name" value="SANT"/>
    <property type="match status" value="1"/>
</dbReference>
<dbReference type="SUPFAM" id="SSF46689">
    <property type="entry name" value="Homeodomain-like"/>
    <property type="match status" value="2"/>
</dbReference>
<proteinExistence type="predicted"/>
<dbReference type="Pfam" id="PF16495">
    <property type="entry name" value="SWIRM-assoc_1"/>
    <property type="match status" value="1"/>
</dbReference>
<feature type="domain" description="HTH myb-type" evidence="10">
    <location>
        <begin position="273"/>
        <end position="315"/>
    </location>
</feature>
<feature type="coiled-coil region" evidence="5">
    <location>
        <begin position="418"/>
        <end position="452"/>
    </location>
</feature>
<comment type="caution">
    <text evidence="11">The sequence shown here is derived from an EMBL/GenBank/DDBJ whole genome shotgun (WGS) entry which is preliminary data.</text>
</comment>
<keyword evidence="2" id="KW-0238">DNA-binding</keyword>
<dbReference type="InterPro" id="IPR007526">
    <property type="entry name" value="SWIRM"/>
</dbReference>
<name>A0A199UHS8_ANACO</name>
<dbReference type="PROSITE" id="PS50090">
    <property type="entry name" value="MYB_LIKE"/>
    <property type="match status" value="1"/>
</dbReference>
<dbReference type="Proteomes" id="UP000092600">
    <property type="component" value="Unassembled WGS sequence"/>
</dbReference>
<dbReference type="STRING" id="4615.A0A199UHS8"/>
<feature type="region of interest" description="Disordered" evidence="6">
    <location>
        <begin position="331"/>
        <end position="364"/>
    </location>
</feature>
<dbReference type="AlphaFoldDB" id="A0A199UHS8"/>
<dbReference type="InterPro" id="IPR001005">
    <property type="entry name" value="SANT/Myb"/>
</dbReference>
<evidence type="ECO:0000259" key="10">
    <source>
        <dbReference type="PROSITE" id="PS51294"/>
    </source>
</evidence>
<dbReference type="GO" id="GO:0005634">
    <property type="term" value="C:nucleus"/>
    <property type="evidence" value="ECO:0007669"/>
    <property type="project" value="UniProtKB-ARBA"/>
</dbReference>
<dbReference type="InterPro" id="IPR017930">
    <property type="entry name" value="Myb_dom"/>
</dbReference>
<dbReference type="PROSITE" id="PS51293">
    <property type="entry name" value="SANT"/>
    <property type="match status" value="1"/>
</dbReference>
<reference evidence="11 12" key="1">
    <citation type="journal article" date="2016" name="DNA Res.">
        <title>The draft genome of MD-2 pineapple using hybrid error correction of long reads.</title>
        <authorList>
            <person name="Redwan R.M."/>
            <person name="Saidin A."/>
            <person name="Kumar S.V."/>
        </authorList>
    </citation>
    <scope>NUCLEOTIDE SEQUENCE [LARGE SCALE GENOMIC DNA]</scope>
    <source>
        <strain evidence="12">cv. MD2</strain>
        <tissue evidence="11">Leaf</tissue>
    </source>
</reference>
<keyword evidence="3" id="KW-0804">Transcription</keyword>
<dbReference type="GO" id="GO:0003677">
    <property type="term" value="F:DNA binding"/>
    <property type="evidence" value="ECO:0007669"/>
    <property type="project" value="UniProtKB-KW"/>
</dbReference>
<dbReference type="PROSITE" id="PS51294">
    <property type="entry name" value="HTH_MYB"/>
    <property type="match status" value="1"/>
</dbReference>
<accession>A0A199UHS8</accession>
<dbReference type="InterPro" id="IPR009057">
    <property type="entry name" value="Homeodomain-like_sf"/>
</dbReference>
<dbReference type="SMART" id="SM00717">
    <property type="entry name" value="SANT"/>
    <property type="match status" value="1"/>
</dbReference>
<feature type="domain" description="Myb-like" evidence="7">
    <location>
        <begin position="273"/>
        <end position="323"/>
    </location>
</feature>
<feature type="compositionally biased region" description="Pro residues" evidence="6">
    <location>
        <begin position="32"/>
        <end position="42"/>
    </location>
</feature>
<dbReference type="InterPro" id="IPR017884">
    <property type="entry name" value="SANT_dom"/>
</dbReference>
<keyword evidence="4" id="KW-0539">Nucleus</keyword>
<dbReference type="FunFam" id="1.10.10.60:FF:000014">
    <property type="entry name" value="SWI/SNF complex subunit SMARCC2 isoform C"/>
    <property type="match status" value="1"/>
</dbReference>
<evidence type="ECO:0000256" key="6">
    <source>
        <dbReference type="SAM" id="MobiDB-lite"/>
    </source>
</evidence>
<dbReference type="FunFam" id="1.10.10.10:FF:000020">
    <property type="entry name" value="SWI/SNF complex subunit SMARCC2 isoform c"/>
    <property type="match status" value="1"/>
</dbReference>
<dbReference type="PANTHER" id="PTHR12802">
    <property type="entry name" value="SWI/SNF COMPLEX-RELATED"/>
    <property type="match status" value="1"/>
</dbReference>
<evidence type="ECO:0000256" key="3">
    <source>
        <dbReference type="ARBA" id="ARBA00023163"/>
    </source>
</evidence>
<evidence type="ECO:0000259" key="8">
    <source>
        <dbReference type="PROSITE" id="PS50934"/>
    </source>
</evidence>
<feature type="compositionally biased region" description="Basic and acidic residues" evidence="6">
    <location>
        <begin position="346"/>
        <end position="359"/>
    </location>
</feature>
<evidence type="ECO:0000313" key="11">
    <source>
        <dbReference type="EMBL" id="OAY64125.1"/>
    </source>
</evidence>
<evidence type="ECO:0000259" key="7">
    <source>
        <dbReference type="PROSITE" id="PS50090"/>
    </source>
</evidence>
<dbReference type="Gene3D" id="1.10.10.60">
    <property type="entry name" value="Homeodomain-like"/>
    <property type="match status" value="1"/>
</dbReference>
<dbReference type="Pfam" id="PF00249">
    <property type="entry name" value="Myb_DNA-binding"/>
    <property type="match status" value="1"/>
</dbReference>
<feature type="region of interest" description="Disordered" evidence="6">
    <location>
        <begin position="1"/>
        <end position="62"/>
    </location>
</feature>
<evidence type="ECO:0000256" key="1">
    <source>
        <dbReference type="ARBA" id="ARBA00023015"/>
    </source>
</evidence>
<gene>
    <name evidence="11" type="ORF">ACMD2_14284</name>
</gene>
<dbReference type="PANTHER" id="PTHR12802:SF44">
    <property type="entry name" value="SWI_SNF COMPLEX SUBUNIT SWI3B"/>
    <property type="match status" value="1"/>
</dbReference>
<dbReference type="Pfam" id="PF04433">
    <property type="entry name" value="SWIRM"/>
    <property type="match status" value="1"/>
</dbReference>
<feature type="domain" description="SANT" evidence="9">
    <location>
        <begin position="276"/>
        <end position="327"/>
    </location>
</feature>
<evidence type="ECO:0000313" key="12">
    <source>
        <dbReference type="Proteomes" id="UP000092600"/>
    </source>
</evidence>
<feature type="domain" description="SWIRM" evidence="8">
    <location>
        <begin position="96"/>
        <end position="193"/>
    </location>
</feature>
<dbReference type="PROSITE" id="PS50934">
    <property type="entry name" value="SWIRM"/>
    <property type="match status" value="1"/>
</dbReference>
<dbReference type="InterPro" id="IPR036388">
    <property type="entry name" value="WH-like_DNA-bd_sf"/>
</dbReference>
<feature type="region of interest" description="Disordered" evidence="6">
    <location>
        <begin position="192"/>
        <end position="212"/>
    </location>
</feature>
<protein>
    <submittedName>
        <fullName evidence="11">SWI/SNF complex subunit SWI3B</fullName>
    </submittedName>
</protein>
<dbReference type="EMBL" id="LSRQ01008265">
    <property type="protein sequence ID" value="OAY64125.1"/>
    <property type="molecule type" value="Genomic_DNA"/>
</dbReference>
<evidence type="ECO:0000256" key="2">
    <source>
        <dbReference type="ARBA" id="ARBA00023125"/>
    </source>
</evidence>
<organism evidence="11 12">
    <name type="scientific">Ananas comosus</name>
    <name type="common">Pineapple</name>
    <name type="synonym">Ananas ananas</name>
    <dbReference type="NCBI Taxonomy" id="4615"/>
    <lineage>
        <taxon>Eukaryota</taxon>
        <taxon>Viridiplantae</taxon>
        <taxon>Streptophyta</taxon>
        <taxon>Embryophyta</taxon>
        <taxon>Tracheophyta</taxon>
        <taxon>Spermatophyta</taxon>
        <taxon>Magnoliopsida</taxon>
        <taxon>Liliopsida</taxon>
        <taxon>Poales</taxon>
        <taxon>Bromeliaceae</taxon>
        <taxon>Bromelioideae</taxon>
        <taxon>Ananas</taxon>
    </lineage>
</organism>
<dbReference type="InterPro" id="IPR032451">
    <property type="entry name" value="SMARCC_C"/>
</dbReference>
<sequence length="523" mass="57909">MATPPPPTGTLASAAPATPPPPPTGTLASAAPAPPPPPPQSPHTPSTSAVKSEVHAAEAAADSTPIVAAAAAAAAAATPPPPSRSPEPSAAVSYTITIPSCSGWFSWDEIHETERRLLPEFFDGRFSSRNPSVYKYYRDSIIRQFRAQPWRKLTFTEARRGLIGDVGSVRRVFDFLEEWGLINYTPSAKPKERREAAAAKEEEEGETAERKEGPKRLCTNCRSVCGLTCFTTDKVVFVSDYLKLFVADIILCSRCYVRGNYRPGLSNFKRVDNMEELKTEWTDKENLHLLEAIVQYGEEWKKVSEHVGSRSAKDCVVRFIKLPFGEQFLRPIEDGEDNGPNGSYRSNDEVAAEHGGESLKRRRLTPLADASNPIMAQVAFLSGIAGSDLAEASARAAISALHKVHIEKSKFTNDIKVEALLEEAAAKAQSQLEEEQQDVEKSLSDIVEVQMKEIQDKIVHFEALESLLEKEWRQLRYMKDSLFNDQLAILQHQNRAKFTAIEDRTGNKFRTTSDVNIVEKQAN</sequence>
<keyword evidence="5" id="KW-0175">Coiled coil</keyword>
<dbReference type="Gene3D" id="1.10.10.10">
    <property type="entry name" value="Winged helix-like DNA-binding domain superfamily/Winged helix DNA-binding domain"/>
    <property type="match status" value="1"/>
</dbReference>
<keyword evidence="1" id="KW-0805">Transcription regulation</keyword>
<evidence type="ECO:0000259" key="9">
    <source>
        <dbReference type="PROSITE" id="PS51293"/>
    </source>
</evidence>
<evidence type="ECO:0000256" key="5">
    <source>
        <dbReference type="SAM" id="Coils"/>
    </source>
</evidence>
<evidence type="ECO:0000256" key="4">
    <source>
        <dbReference type="ARBA" id="ARBA00023242"/>
    </source>
</evidence>